<protein>
    <submittedName>
        <fullName evidence="1">Uncharacterized protein</fullName>
    </submittedName>
</protein>
<accession>A0ABD3PLW9</accession>
<proteinExistence type="predicted"/>
<dbReference type="EMBL" id="JABMIG020000147">
    <property type="protein sequence ID" value="KAL3789028.1"/>
    <property type="molecule type" value="Genomic_DNA"/>
</dbReference>
<keyword evidence="2" id="KW-1185">Reference proteome</keyword>
<evidence type="ECO:0000313" key="1">
    <source>
        <dbReference type="EMBL" id="KAL3789028.1"/>
    </source>
</evidence>
<sequence>MANLSQPWRSARRNANMVRREVRQERVVKDFFALKRPEISQHPLSESSEPKSTKNYLENCYNAALLCSPRSLDEINNIMNSSQSQTVTFHDLLDEGDGKDGDLNWRFRNEQWKTFSKTVYDDRGGESSEPVKKRKCPSHYSTGRWVIARDLVVLCQAASCIQLSTHLSAFGLLEVNLNKMFLLLEELCEILGGTQTVLEMDESTLNTQIL</sequence>
<dbReference type="Proteomes" id="UP001516023">
    <property type="component" value="Unassembled WGS sequence"/>
</dbReference>
<evidence type="ECO:0000313" key="2">
    <source>
        <dbReference type="Proteomes" id="UP001516023"/>
    </source>
</evidence>
<name>A0ABD3PLW9_9STRA</name>
<comment type="caution">
    <text evidence="1">The sequence shown here is derived from an EMBL/GenBank/DDBJ whole genome shotgun (WGS) entry which is preliminary data.</text>
</comment>
<reference evidence="1 2" key="1">
    <citation type="journal article" date="2020" name="G3 (Bethesda)">
        <title>Improved Reference Genome for Cyclotella cryptica CCMP332, a Model for Cell Wall Morphogenesis, Salinity Adaptation, and Lipid Production in Diatoms (Bacillariophyta).</title>
        <authorList>
            <person name="Roberts W.R."/>
            <person name="Downey K.M."/>
            <person name="Ruck E.C."/>
            <person name="Traller J.C."/>
            <person name="Alverson A.J."/>
        </authorList>
    </citation>
    <scope>NUCLEOTIDE SEQUENCE [LARGE SCALE GENOMIC DNA]</scope>
    <source>
        <strain evidence="1 2">CCMP332</strain>
    </source>
</reference>
<dbReference type="AlphaFoldDB" id="A0ABD3PLW9"/>
<gene>
    <name evidence="1" type="ORF">HJC23_008175</name>
</gene>
<organism evidence="1 2">
    <name type="scientific">Cyclotella cryptica</name>
    <dbReference type="NCBI Taxonomy" id="29204"/>
    <lineage>
        <taxon>Eukaryota</taxon>
        <taxon>Sar</taxon>
        <taxon>Stramenopiles</taxon>
        <taxon>Ochrophyta</taxon>
        <taxon>Bacillariophyta</taxon>
        <taxon>Coscinodiscophyceae</taxon>
        <taxon>Thalassiosirophycidae</taxon>
        <taxon>Stephanodiscales</taxon>
        <taxon>Stephanodiscaceae</taxon>
        <taxon>Cyclotella</taxon>
    </lineage>
</organism>